<evidence type="ECO:0000256" key="3">
    <source>
        <dbReference type="ARBA" id="ARBA00022989"/>
    </source>
</evidence>
<dbReference type="Proteomes" id="UP000663828">
    <property type="component" value="Unassembled WGS sequence"/>
</dbReference>
<dbReference type="PANTHER" id="PTHR19282">
    <property type="entry name" value="TETRASPANIN"/>
    <property type="match status" value="1"/>
</dbReference>
<dbReference type="AlphaFoldDB" id="A0A814TLE4"/>
<reference evidence="6" key="1">
    <citation type="submission" date="2021-02" db="EMBL/GenBank/DDBJ databases">
        <authorList>
            <person name="Nowell W R."/>
        </authorList>
    </citation>
    <scope>NUCLEOTIDE SEQUENCE</scope>
</reference>
<keyword evidence="7" id="KW-1185">Reference proteome</keyword>
<feature type="transmembrane region" description="Helical" evidence="5">
    <location>
        <begin position="260"/>
        <end position="283"/>
    </location>
</feature>
<feature type="transmembrane region" description="Helical" evidence="5">
    <location>
        <begin position="80"/>
        <end position="99"/>
    </location>
</feature>
<feature type="transmembrane region" description="Helical" evidence="5">
    <location>
        <begin position="7"/>
        <end position="26"/>
    </location>
</feature>
<keyword evidence="2 5" id="KW-0812">Transmembrane</keyword>
<dbReference type="PANTHER" id="PTHR19282:SF544">
    <property type="entry name" value="TETRASPANIN"/>
    <property type="match status" value="1"/>
</dbReference>
<protein>
    <recommendedName>
        <fullName evidence="8">Tetraspanin</fullName>
    </recommendedName>
</protein>
<name>A0A814TLE4_ADIRI</name>
<dbReference type="InterPro" id="IPR018499">
    <property type="entry name" value="Tetraspanin/Peripherin"/>
</dbReference>
<gene>
    <name evidence="6" type="ORF">XAT740_LOCUS21501</name>
</gene>
<keyword evidence="3 5" id="KW-1133">Transmembrane helix</keyword>
<dbReference type="Pfam" id="PF00335">
    <property type="entry name" value="Tetraspanin"/>
    <property type="match status" value="1"/>
</dbReference>
<comment type="subcellular location">
    <subcellularLocation>
        <location evidence="1">Membrane</location>
        <topology evidence="1">Multi-pass membrane protein</topology>
    </subcellularLocation>
</comment>
<comment type="caution">
    <text evidence="6">The sequence shown here is derived from an EMBL/GenBank/DDBJ whole genome shotgun (WGS) entry which is preliminary data.</text>
</comment>
<dbReference type="GO" id="GO:0005886">
    <property type="term" value="C:plasma membrane"/>
    <property type="evidence" value="ECO:0007669"/>
    <property type="project" value="TreeGrafter"/>
</dbReference>
<dbReference type="InterPro" id="IPR008952">
    <property type="entry name" value="Tetraspanin_EC2_sf"/>
</dbReference>
<dbReference type="SUPFAM" id="SSF48652">
    <property type="entry name" value="Tetraspanin"/>
    <property type="match status" value="1"/>
</dbReference>
<feature type="transmembrane region" description="Helical" evidence="5">
    <location>
        <begin position="46"/>
        <end position="68"/>
    </location>
</feature>
<dbReference type="EMBL" id="CAJNOR010001544">
    <property type="protein sequence ID" value="CAF1161358.1"/>
    <property type="molecule type" value="Genomic_DNA"/>
</dbReference>
<evidence type="ECO:0008006" key="8">
    <source>
        <dbReference type="Google" id="ProtNLM"/>
    </source>
</evidence>
<dbReference type="Gene3D" id="1.10.1450.10">
    <property type="entry name" value="Tetraspanin"/>
    <property type="match status" value="1"/>
</dbReference>
<evidence type="ECO:0000256" key="2">
    <source>
        <dbReference type="ARBA" id="ARBA00022692"/>
    </source>
</evidence>
<evidence type="ECO:0000256" key="1">
    <source>
        <dbReference type="ARBA" id="ARBA00004141"/>
    </source>
</evidence>
<evidence type="ECO:0000256" key="5">
    <source>
        <dbReference type="SAM" id="Phobius"/>
    </source>
</evidence>
<accession>A0A814TLE4</accession>
<proteinExistence type="predicted"/>
<evidence type="ECO:0000313" key="7">
    <source>
        <dbReference type="Proteomes" id="UP000663828"/>
    </source>
</evidence>
<evidence type="ECO:0000256" key="4">
    <source>
        <dbReference type="ARBA" id="ARBA00023136"/>
    </source>
</evidence>
<evidence type="ECO:0000313" key="6">
    <source>
        <dbReference type="EMBL" id="CAF1161358.1"/>
    </source>
</evidence>
<organism evidence="6 7">
    <name type="scientific">Adineta ricciae</name>
    <name type="common">Rotifer</name>
    <dbReference type="NCBI Taxonomy" id="249248"/>
    <lineage>
        <taxon>Eukaryota</taxon>
        <taxon>Metazoa</taxon>
        <taxon>Spiralia</taxon>
        <taxon>Gnathifera</taxon>
        <taxon>Rotifera</taxon>
        <taxon>Eurotatoria</taxon>
        <taxon>Bdelloidea</taxon>
        <taxon>Adinetida</taxon>
        <taxon>Adinetidae</taxon>
        <taxon>Adineta</taxon>
    </lineage>
</organism>
<keyword evidence="4 5" id="KW-0472">Membrane</keyword>
<sequence>MSKHTAALIVGILVVILSIIHLGVGIGLTARYSQYKSVLQLSYGLAAYNIAIGFFGLAVGALAVFAVLKRNHKLCRPLAVMCLILGVATIASFITGLVINSQSIDDIKDRLTYRMSTYNSNQDSISIFDGIQTDYECCGVNLWLDWSSIQLGVTSAAGTSVGRRRREQSAQSSAIIKPLKQNPRRRRRQIVTSGSNIYNLPTTFGFKLPLSCCINGGTSTGTSLGGYCQYNTSLSTTNFYVEGCLPSVANVSVSQVTGIVVINTCLSILAVVFLILLLTAIPVPDPNDPNNKQLQQNEAGQQQQPLTQQQMQLQYQQQVPFQYEQTQQLPYTLQQQQYQYVQPNQAYYMGNSAPAYYYGSNPPEYSVH</sequence>